<dbReference type="AlphaFoldDB" id="A0A543CW70"/>
<organism evidence="2 3">
    <name type="scientific">Actinoallomurus bryophytorum</name>
    <dbReference type="NCBI Taxonomy" id="1490222"/>
    <lineage>
        <taxon>Bacteria</taxon>
        <taxon>Bacillati</taxon>
        <taxon>Actinomycetota</taxon>
        <taxon>Actinomycetes</taxon>
        <taxon>Streptosporangiales</taxon>
        <taxon>Thermomonosporaceae</taxon>
        <taxon>Actinoallomurus</taxon>
    </lineage>
</organism>
<dbReference type="PROSITE" id="PS51257">
    <property type="entry name" value="PROKAR_LIPOPROTEIN"/>
    <property type="match status" value="1"/>
</dbReference>
<comment type="caution">
    <text evidence="2">The sequence shown here is derived from an EMBL/GenBank/DDBJ whole genome shotgun (WGS) entry which is preliminary data.</text>
</comment>
<feature type="compositionally biased region" description="Basic and acidic residues" evidence="1">
    <location>
        <begin position="129"/>
        <end position="140"/>
    </location>
</feature>
<feature type="region of interest" description="Disordered" evidence="1">
    <location>
        <begin position="117"/>
        <end position="140"/>
    </location>
</feature>
<proteinExistence type="predicted"/>
<dbReference type="RefSeq" id="WP_141961199.1">
    <property type="nucleotide sequence ID" value="NZ_VFOZ01000001.1"/>
</dbReference>
<dbReference type="Proteomes" id="UP000316096">
    <property type="component" value="Unassembled WGS sequence"/>
</dbReference>
<sequence length="140" mass="14099">MNRQLILTGAALSAAVAFTGCGGGKKAATVAQSASAKARHHTPAATRAPAATATVGGTVRVGGFCKATGTVGRTSSGTMARCVKRPGDARARWYSQGPSSGVARAGQFCTKAGTKATTSSGAKLTCTKKAGETRPRWRTK</sequence>
<evidence type="ECO:0000256" key="1">
    <source>
        <dbReference type="SAM" id="MobiDB-lite"/>
    </source>
</evidence>
<name>A0A543CW70_9ACTN</name>
<keyword evidence="3" id="KW-1185">Reference proteome</keyword>
<protein>
    <submittedName>
        <fullName evidence="2">Uncharacterized protein</fullName>
    </submittedName>
</protein>
<dbReference type="EMBL" id="VFOZ01000001">
    <property type="protein sequence ID" value="TQM01354.1"/>
    <property type="molecule type" value="Genomic_DNA"/>
</dbReference>
<reference evidence="2 3" key="1">
    <citation type="submission" date="2019-06" db="EMBL/GenBank/DDBJ databases">
        <title>Sequencing the genomes of 1000 actinobacteria strains.</title>
        <authorList>
            <person name="Klenk H.-P."/>
        </authorList>
    </citation>
    <scope>NUCLEOTIDE SEQUENCE [LARGE SCALE GENOMIC DNA]</scope>
    <source>
        <strain evidence="2 3">DSM 102200</strain>
    </source>
</reference>
<accession>A0A543CW70</accession>
<evidence type="ECO:0000313" key="3">
    <source>
        <dbReference type="Proteomes" id="UP000316096"/>
    </source>
</evidence>
<evidence type="ECO:0000313" key="2">
    <source>
        <dbReference type="EMBL" id="TQM01354.1"/>
    </source>
</evidence>
<gene>
    <name evidence="2" type="ORF">FB559_7111</name>
</gene>